<keyword evidence="2" id="KW-1185">Reference proteome</keyword>
<evidence type="ECO:0000313" key="1">
    <source>
        <dbReference type="EMBL" id="CAI2385805.1"/>
    </source>
</evidence>
<gene>
    <name evidence="1" type="ORF">ECRASSUSDP1_LOCUS27391</name>
</gene>
<reference evidence="1" key="1">
    <citation type="submission" date="2023-07" db="EMBL/GenBank/DDBJ databases">
        <authorList>
            <consortium name="AG Swart"/>
            <person name="Singh M."/>
            <person name="Singh A."/>
            <person name="Seah K."/>
            <person name="Emmerich C."/>
        </authorList>
    </citation>
    <scope>NUCLEOTIDE SEQUENCE</scope>
    <source>
        <strain evidence="1">DP1</strain>
    </source>
</reference>
<organism evidence="1 2">
    <name type="scientific">Euplotes crassus</name>
    <dbReference type="NCBI Taxonomy" id="5936"/>
    <lineage>
        <taxon>Eukaryota</taxon>
        <taxon>Sar</taxon>
        <taxon>Alveolata</taxon>
        <taxon>Ciliophora</taxon>
        <taxon>Intramacronucleata</taxon>
        <taxon>Spirotrichea</taxon>
        <taxon>Hypotrichia</taxon>
        <taxon>Euplotida</taxon>
        <taxon>Euplotidae</taxon>
        <taxon>Moneuplotes</taxon>
    </lineage>
</organism>
<dbReference type="EMBL" id="CAMPGE010028268">
    <property type="protein sequence ID" value="CAI2385805.1"/>
    <property type="molecule type" value="Genomic_DNA"/>
</dbReference>
<name>A0AAD2DAQ1_EUPCR</name>
<accession>A0AAD2DAQ1</accession>
<dbReference type="AlphaFoldDB" id="A0AAD2DAQ1"/>
<comment type="caution">
    <text evidence="1">The sequence shown here is derived from an EMBL/GenBank/DDBJ whole genome shotgun (WGS) entry which is preliminary data.</text>
</comment>
<proteinExistence type="predicted"/>
<protein>
    <submittedName>
        <fullName evidence="1">Uncharacterized protein</fullName>
    </submittedName>
</protein>
<sequence>MGLLKDLDRLNKSGTIFPRKKESTSFNRLEITDKHKREVDHSREQEMNWFKVDTELIKKRLVHGVVGLQKK</sequence>
<evidence type="ECO:0000313" key="2">
    <source>
        <dbReference type="Proteomes" id="UP001295684"/>
    </source>
</evidence>
<dbReference type="Proteomes" id="UP001295684">
    <property type="component" value="Unassembled WGS sequence"/>
</dbReference>